<protein>
    <submittedName>
        <fullName evidence="2">Uncharacterized protein</fullName>
    </submittedName>
</protein>
<evidence type="ECO:0000313" key="2">
    <source>
        <dbReference type="EMBL" id="OGL53304.1"/>
    </source>
</evidence>
<name>A0A1F7SJA9_9BACT</name>
<feature type="transmembrane region" description="Helical" evidence="1">
    <location>
        <begin position="90"/>
        <end position="112"/>
    </location>
</feature>
<gene>
    <name evidence="2" type="ORF">A3G31_07275</name>
</gene>
<proteinExistence type="predicted"/>
<dbReference type="EMBL" id="MGDI01000025">
    <property type="protein sequence ID" value="OGL53304.1"/>
    <property type="molecule type" value="Genomic_DNA"/>
</dbReference>
<accession>A0A1F7SJA9</accession>
<sequence length="161" mass="18853">MNSTRKEIIKRIVLITLFSIAFGNVEAMVVVYLRRVLPPYDEMVVGTVDSLVILFKDYGVYRIEQMREMFTMIMLVSFSALCGKNLLERFAAFCLSFAVWDIFYYIFLNLLIDWPQTLFDIDVLFLIPIPWIAPVILPVGISMMMIGTSFYIYFIRLKKEE</sequence>
<evidence type="ECO:0000256" key="1">
    <source>
        <dbReference type="SAM" id="Phobius"/>
    </source>
</evidence>
<comment type="caution">
    <text evidence="2">The sequence shown here is derived from an EMBL/GenBank/DDBJ whole genome shotgun (WGS) entry which is preliminary data.</text>
</comment>
<evidence type="ECO:0000313" key="3">
    <source>
        <dbReference type="Proteomes" id="UP000178082"/>
    </source>
</evidence>
<keyword evidence="1" id="KW-1133">Transmembrane helix</keyword>
<feature type="transmembrane region" description="Helical" evidence="1">
    <location>
        <begin position="66"/>
        <end position="83"/>
    </location>
</feature>
<dbReference type="AlphaFoldDB" id="A0A1F7SJA9"/>
<feature type="transmembrane region" description="Helical" evidence="1">
    <location>
        <begin position="12"/>
        <end position="33"/>
    </location>
</feature>
<keyword evidence="1" id="KW-0472">Membrane</keyword>
<dbReference type="STRING" id="1817883.A3G31_07275"/>
<reference evidence="2 3" key="1">
    <citation type="journal article" date="2016" name="Nat. Commun.">
        <title>Thousands of microbial genomes shed light on interconnected biogeochemical processes in an aquifer system.</title>
        <authorList>
            <person name="Anantharaman K."/>
            <person name="Brown C.T."/>
            <person name="Hug L.A."/>
            <person name="Sharon I."/>
            <person name="Castelle C.J."/>
            <person name="Probst A.J."/>
            <person name="Thomas B.C."/>
            <person name="Singh A."/>
            <person name="Wilkins M.J."/>
            <person name="Karaoz U."/>
            <person name="Brodie E.L."/>
            <person name="Williams K.H."/>
            <person name="Hubbard S.S."/>
            <person name="Banfield J.F."/>
        </authorList>
    </citation>
    <scope>NUCLEOTIDE SEQUENCE [LARGE SCALE GENOMIC DNA]</scope>
</reference>
<dbReference type="Proteomes" id="UP000178082">
    <property type="component" value="Unassembled WGS sequence"/>
</dbReference>
<organism evidence="2 3">
    <name type="scientific">Candidatus Schekmanbacteria bacterium RIFCSPLOWO2_12_FULL_38_15</name>
    <dbReference type="NCBI Taxonomy" id="1817883"/>
    <lineage>
        <taxon>Bacteria</taxon>
        <taxon>Candidatus Schekmaniibacteriota</taxon>
    </lineage>
</organism>
<keyword evidence="1" id="KW-0812">Transmembrane</keyword>
<feature type="transmembrane region" description="Helical" evidence="1">
    <location>
        <begin position="132"/>
        <end position="154"/>
    </location>
</feature>